<gene>
    <name evidence="1" type="ORF">EDB92DRAFT_1864957</name>
</gene>
<evidence type="ECO:0000313" key="2">
    <source>
        <dbReference type="Proteomes" id="UP001201163"/>
    </source>
</evidence>
<organism evidence="1 2">
    <name type="scientific">Lactarius akahatsu</name>
    <dbReference type="NCBI Taxonomy" id="416441"/>
    <lineage>
        <taxon>Eukaryota</taxon>
        <taxon>Fungi</taxon>
        <taxon>Dikarya</taxon>
        <taxon>Basidiomycota</taxon>
        <taxon>Agaricomycotina</taxon>
        <taxon>Agaricomycetes</taxon>
        <taxon>Russulales</taxon>
        <taxon>Russulaceae</taxon>
        <taxon>Lactarius</taxon>
    </lineage>
</organism>
<comment type="caution">
    <text evidence="1">The sequence shown here is derived from an EMBL/GenBank/DDBJ whole genome shotgun (WGS) entry which is preliminary data.</text>
</comment>
<dbReference type="AlphaFoldDB" id="A0AAD4LGF5"/>
<sequence>MAHYDIFRHQLLITAPAYGYALWDPDPGNLYPAVEVGDVGYIREGKFHRLFNVLLPAEHPCHENGVPEYHEQLDIKNNHINKGTLSPHNFCSTSANGPKQDGEVSFLCRMNPGAVLCLPIKAKKKDTVAIKKFGKCIIKHIDTWFAWAQQLELGVDRMEDIILVTGTHRTRSYTNVAFPGGREDAQASFRANLKVDHRDGITINWELSHEHIRGAHLNPGPDGKV</sequence>
<accession>A0AAD4LGF5</accession>
<protein>
    <submittedName>
        <fullName evidence="1">Uncharacterized protein</fullName>
    </submittedName>
</protein>
<proteinExistence type="predicted"/>
<dbReference type="Proteomes" id="UP001201163">
    <property type="component" value="Unassembled WGS sequence"/>
</dbReference>
<reference evidence="1" key="1">
    <citation type="submission" date="2022-01" db="EMBL/GenBank/DDBJ databases">
        <title>Comparative genomics reveals a dynamic genome evolution in the ectomycorrhizal milk-cap (Lactarius) mushrooms.</title>
        <authorList>
            <consortium name="DOE Joint Genome Institute"/>
            <person name="Lebreton A."/>
            <person name="Tang N."/>
            <person name="Kuo A."/>
            <person name="LaButti K."/>
            <person name="Drula E."/>
            <person name="Barry K."/>
            <person name="Clum A."/>
            <person name="Lipzen A."/>
            <person name="Mousain D."/>
            <person name="Ng V."/>
            <person name="Wang R."/>
            <person name="Wang X."/>
            <person name="Dai Y."/>
            <person name="Henrissat B."/>
            <person name="Grigoriev I.V."/>
            <person name="Guerin-Laguette A."/>
            <person name="Yu F."/>
            <person name="Martin F.M."/>
        </authorList>
    </citation>
    <scope>NUCLEOTIDE SEQUENCE</scope>
    <source>
        <strain evidence="1">QP</strain>
    </source>
</reference>
<keyword evidence="2" id="KW-1185">Reference proteome</keyword>
<dbReference type="EMBL" id="JAKELL010000031">
    <property type="protein sequence ID" value="KAH8990223.1"/>
    <property type="molecule type" value="Genomic_DNA"/>
</dbReference>
<name>A0AAD4LGF5_9AGAM</name>
<evidence type="ECO:0000313" key="1">
    <source>
        <dbReference type="EMBL" id="KAH8990223.1"/>
    </source>
</evidence>